<organism evidence="3 4">
    <name type="scientific">Paracoccus subflavus</name>
    <dbReference type="NCBI Taxonomy" id="2528244"/>
    <lineage>
        <taxon>Bacteria</taxon>
        <taxon>Pseudomonadati</taxon>
        <taxon>Pseudomonadota</taxon>
        <taxon>Alphaproteobacteria</taxon>
        <taxon>Rhodobacterales</taxon>
        <taxon>Paracoccaceae</taxon>
        <taxon>Paracoccus</taxon>
    </lineage>
</organism>
<feature type="domain" description="Isochorismatase-like" evidence="2">
    <location>
        <begin position="27"/>
        <end position="202"/>
    </location>
</feature>
<evidence type="ECO:0000313" key="4">
    <source>
        <dbReference type="Proteomes" id="UP000293520"/>
    </source>
</evidence>
<accession>A0A4Q9G421</accession>
<dbReference type="GO" id="GO:0016787">
    <property type="term" value="F:hydrolase activity"/>
    <property type="evidence" value="ECO:0007669"/>
    <property type="project" value="UniProtKB-KW"/>
</dbReference>
<dbReference type="OrthoDB" id="8477867at2"/>
<reference evidence="3 4" key="1">
    <citation type="submission" date="2019-02" db="EMBL/GenBank/DDBJ databases">
        <title>Paracoccus subflavus sp. nov., isolated from marine sediment of the Pacific Ocean.</title>
        <authorList>
            <person name="Zhang G."/>
        </authorList>
    </citation>
    <scope>NUCLEOTIDE SEQUENCE [LARGE SCALE GENOMIC DNA]</scope>
    <source>
        <strain evidence="3 4">GY0581</strain>
    </source>
</reference>
<sequence length="212" mass="23680">MAPLSWSDAPKVNKGLTWGPPGERWVHLCIDMQRLFDQGSPWAVDWMRAVLPQVCRLVEAAPRRTVFTRFIPPRSLDDAPGAWRRYYGNWPQVLQDNLDPDMLRLLPELELHLPEARIHDKAVYSPWLDGGLHRMLQADRIDTLILSGGETDVCLLAAVVGAVDLGYRVIVASDAVCSSSDDTHDAAMEIYAKRLGQQIEMADTPEIIAALA</sequence>
<evidence type="ECO:0000259" key="2">
    <source>
        <dbReference type="Pfam" id="PF00857"/>
    </source>
</evidence>
<dbReference type="AlphaFoldDB" id="A0A4Q9G421"/>
<protein>
    <submittedName>
        <fullName evidence="3">Cysteine hydrolase</fullName>
    </submittedName>
</protein>
<dbReference type="EMBL" id="SISK01000003">
    <property type="protein sequence ID" value="TBN41841.1"/>
    <property type="molecule type" value="Genomic_DNA"/>
</dbReference>
<proteinExistence type="predicted"/>
<comment type="caution">
    <text evidence="3">The sequence shown here is derived from an EMBL/GenBank/DDBJ whole genome shotgun (WGS) entry which is preliminary data.</text>
</comment>
<dbReference type="Proteomes" id="UP000293520">
    <property type="component" value="Unassembled WGS sequence"/>
</dbReference>
<keyword evidence="4" id="KW-1185">Reference proteome</keyword>
<dbReference type="RefSeq" id="WP_130990299.1">
    <property type="nucleotide sequence ID" value="NZ_SISK01000003.1"/>
</dbReference>
<dbReference type="PANTHER" id="PTHR43540">
    <property type="entry name" value="PEROXYUREIDOACRYLATE/UREIDOACRYLATE AMIDOHYDROLASE-RELATED"/>
    <property type="match status" value="1"/>
</dbReference>
<dbReference type="CDD" id="cd00431">
    <property type="entry name" value="cysteine_hydrolases"/>
    <property type="match status" value="1"/>
</dbReference>
<dbReference type="PANTHER" id="PTHR43540:SF6">
    <property type="entry name" value="ISOCHORISMATASE-LIKE DOMAIN-CONTAINING PROTEIN"/>
    <property type="match status" value="1"/>
</dbReference>
<evidence type="ECO:0000313" key="3">
    <source>
        <dbReference type="EMBL" id="TBN41841.1"/>
    </source>
</evidence>
<name>A0A4Q9G421_9RHOB</name>
<keyword evidence="1 3" id="KW-0378">Hydrolase</keyword>
<gene>
    <name evidence="3" type="ORF">EYE42_05395</name>
</gene>
<evidence type="ECO:0000256" key="1">
    <source>
        <dbReference type="ARBA" id="ARBA00022801"/>
    </source>
</evidence>
<dbReference type="Pfam" id="PF00857">
    <property type="entry name" value="Isochorismatase"/>
    <property type="match status" value="1"/>
</dbReference>
<dbReference type="SUPFAM" id="SSF52499">
    <property type="entry name" value="Isochorismatase-like hydrolases"/>
    <property type="match status" value="1"/>
</dbReference>
<dbReference type="InterPro" id="IPR036380">
    <property type="entry name" value="Isochorismatase-like_sf"/>
</dbReference>
<dbReference type="Gene3D" id="3.40.50.850">
    <property type="entry name" value="Isochorismatase-like"/>
    <property type="match status" value="1"/>
</dbReference>
<dbReference type="InterPro" id="IPR050272">
    <property type="entry name" value="Isochorismatase-like_hydrls"/>
</dbReference>
<dbReference type="InterPro" id="IPR000868">
    <property type="entry name" value="Isochorismatase-like_dom"/>
</dbReference>